<protein>
    <submittedName>
        <fullName evidence="2">Putative transcriptional regulator, AbrB family</fullName>
    </submittedName>
</protein>
<dbReference type="STRING" id="1146883.BLASA_5040"/>
<evidence type="ECO:0000259" key="1">
    <source>
        <dbReference type="SMART" id="SM00966"/>
    </source>
</evidence>
<keyword evidence="3" id="KW-1185">Reference proteome</keyword>
<sequence>MAVRTRRAEKAEECFHGYVTVQGRGTVALPVGLRKRYHLDRPGAQVEITEREDGVLELRPTLAVPVAEAWFWEERWQAGEREVDAHVAAGATTQHETVDDFVAHLDALDDE</sequence>
<dbReference type="GO" id="GO:0003677">
    <property type="term" value="F:DNA binding"/>
    <property type="evidence" value="ECO:0007669"/>
    <property type="project" value="InterPro"/>
</dbReference>
<reference evidence="3" key="2">
    <citation type="submission" date="2012-02" db="EMBL/GenBank/DDBJ databases">
        <title>Complete genome sequence of Blastococcus saxobsidens strain DD2.</title>
        <authorList>
            <person name="Genoscope."/>
        </authorList>
    </citation>
    <scope>NUCLEOTIDE SEQUENCE [LARGE SCALE GENOMIC DNA]</scope>
    <source>
        <strain evidence="3">DD2</strain>
    </source>
</reference>
<dbReference type="Proteomes" id="UP000007517">
    <property type="component" value="Chromosome"/>
</dbReference>
<dbReference type="EMBL" id="FO117623">
    <property type="protein sequence ID" value="CCG05814.1"/>
    <property type="molecule type" value="Genomic_DNA"/>
</dbReference>
<dbReference type="OrthoDB" id="199763at2"/>
<dbReference type="AlphaFoldDB" id="H6RVY4"/>
<dbReference type="HOGENOM" id="CLU_158484_7_1_11"/>
<reference evidence="2 3" key="1">
    <citation type="journal article" date="2012" name="J. Bacteriol.">
        <title>Genome Sequence of Blastococcus saxobsidens DD2, a Stone-Inhabiting Bacterium.</title>
        <authorList>
            <person name="Chouaia B."/>
            <person name="Crotti E."/>
            <person name="Brusetti L."/>
            <person name="Daffonchio D."/>
            <person name="Essoussi I."/>
            <person name="Nouioui I."/>
            <person name="Sbissi I."/>
            <person name="Ghodhbane-Gtari F."/>
            <person name="Gtari M."/>
            <person name="Vacherie B."/>
            <person name="Barbe V."/>
            <person name="Medigue C."/>
            <person name="Gury J."/>
            <person name="Pujic P."/>
            <person name="Normand P."/>
        </authorList>
    </citation>
    <scope>NUCLEOTIDE SEQUENCE [LARGE SCALE GENOMIC DNA]</scope>
    <source>
        <strain evidence="2 3">DD2</strain>
    </source>
</reference>
<evidence type="ECO:0000313" key="3">
    <source>
        <dbReference type="Proteomes" id="UP000007517"/>
    </source>
</evidence>
<dbReference type="InterPro" id="IPR007159">
    <property type="entry name" value="SpoVT-AbrB_dom"/>
</dbReference>
<dbReference type="SMART" id="SM00966">
    <property type="entry name" value="SpoVT_AbrB"/>
    <property type="match status" value="1"/>
</dbReference>
<evidence type="ECO:0000313" key="2">
    <source>
        <dbReference type="EMBL" id="CCG05814.1"/>
    </source>
</evidence>
<dbReference type="eggNOG" id="COG2002">
    <property type="taxonomic scope" value="Bacteria"/>
</dbReference>
<proteinExistence type="predicted"/>
<accession>H6RVY4</accession>
<feature type="domain" description="SpoVT-AbrB" evidence="1">
    <location>
        <begin position="19"/>
        <end position="66"/>
    </location>
</feature>
<dbReference type="KEGG" id="bsd:BLASA_5040"/>
<name>H6RVY4_BLASD</name>
<gene>
    <name evidence="2" type="ordered locus">BLASA_5040</name>
</gene>
<organism evidence="2 3">
    <name type="scientific">Blastococcus saxobsidens (strain DD2)</name>
    <dbReference type="NCBI Taxonomy" id="1146883"/>
    <lineage>
        <taxon>Bacteria</taxon>
        <taxon>Bacillati</taxon>
        <taxon>Actinomycetota</taxon>
        <taxon>Actinomycetes</taxon>
        <taxon>Geodermatophilales</taxon>
        <taxon>Geodermatophilaceae</taxon>
        <taxon>Blastococcus</taxon>
    </lineage>
</organism>